<dbReference type="STRING" id="1220924.W2RQP3"/>
<dbReference type="CDD" id="cd21134">
    <property type="entry name" value="YTH"/>
    <property type="match status" value="1"/>
</dbReference>
<dbReference type="AlphaFoldDB" id="W2RQP3"/>
<dbReference type="GO" id="GO:0003729">
    <property type="term" value="F:mRNA binding"/>
    <property type="evidence" value="ECO:0007669"/>
    <property type="project" value="TreeGrafter"/>
</dbReference>
<evidence type="ECO:0008006" key="7">
    <source>
        <dbReference type="Google" id="ProtNLM"/>
    </source>
</evidence>
<reference evidence="5 6" key="1">
    <citation type="submission" date="2013-03" db="EMBL/GenBank/DDBJ databases">
        <title>The Genome Sequence of Phialophora europaea CBS 101466.</title>
        <authorList>
            <consortium name="The Broad Institute Genomics Platform"/>
            <person name="Cuomo C."/>
            <person name="de Hoog S."/>
            <person name="Gorbushina A."/>
            <person name="Walker B."/>
            <person name="Young S.K."/>
            <person name="Zeng Q."/>
            <person name="Gargeya S."/>
            <person name="Fitzgerald M."/>
            <person name="Haas B."/>
            <person name="Abouelleil A."/>
            <person name="Allen A.W."/>
            <person name="Alvarado L."/>
            <person name="Arachchi H.M."/>
            <person name="Berlin A.M."/>
            <person name="Chapman S.B."/>
            <person name="Gainer-Dewar J."/>
            <person name="Goldberg J."/>
            <person name="Griggs A."/>
            <person name="Gujja S."/>
            <person name="Hansen M."/>
            <person name="Howarth C."/>
            <person name="Imamovic A."/>
            <person name="Ireland A."/>
            <person name="Larimer J."/>
            <person name="McCowan C."/>
            <person name="Murphy C."/>
            <person name="Pearson M."/>
            <person name="Poon T.W."/>
            <person name="Priest M."/>
            <person name="Roberts A."/>
            <person name="Saif S."/>
            <person name="Shea T."/>
            <person name="Sisk P."/>
            <person name="Sykes S."/>
            <person name="Wortman J."/>
            <person name="Nusbaum C."/>
            <person name="Birren B."/>
        </authorList>
    </citation>
    <scope>NUCLEOTIDE SEQUENCE [LARGE SCALE GENOMIC DNA]</scope>
    <source>
        <strain evidence="5 6">CBS 101466</strain>
    </source>
</reference>
<dbReference type="GO" id="GO:0005654">
    <property type="term" value="C:nucleoplasm"/>
    <property type="evidence" value="ECO:0007669"/>
    <property type="project" value="TreeGrafter"/>
</dbReference>
<dbReference type="RefSeq" id="XP_008719371.1">
    <property type="nucleotide sequence ID" value="XM_008721149.1"/>
</dbReference>
<feature type="domain" description="RRM" evidence="3">
    <location>
        <begin position="224"/>
        <end position="298"/>
    </location>
</feature>
<dbReference type="CDD" id="cd00590">
    <property type="entry name" value="RRM_SF"/>
    <property type="match status" value="1"/>
</dbReference>
<dbReference type="GeneID" id="19974159"/>
<dbReference type="InterPro" id="IPR045168">
    <property type="entry name" value="YTH_prot"/>
</dbReference>
<feature type="domain" description="YTH" evidence="4">
    <location>
        <begin position="348"/>
        <end position="569"/>
    </location>
</feature>
<sequence>MEFETYYQAQMPDASISPNAQAMDMRSMAGALPDLSSRNYPQHSFQQMAIPSGHHQAAMYQHYAQGPQFAGQAGGAFNLHSAQQYQPQYSQSQHQRHGNFSGFVGGPNQPPSFLSPGLPISQGMAQNVQGHHHMQQFLHPQSSPQYGTGYNTRAYQQPLRVASSLPAGSGMYQNTSPNSLLPPSLIRPLLTVTAVTRTSSNSSMHAASSSVLRGPPRKPKQSGHALWVGNLPPGTHILDLKDHFSRDATKDIESVFLISKSNCAFVNYKTEESCQAAMSRFHDSRFQNVRLVCRLRRGSSSSAPPTPQTSMPPESSSSEFATSEQETTVESTTSGAYSSEQPQEKVKEKYFVVKSLTIEDLERSVHSGVWATQAHNEVALTKAYETAENVYLIFSANKSGEYFGYARMESVIGDEEAAAKTEIPPPSANPQPIDSSLVDVPVNIPTPATATAPSGRIIDDSSRGTIFWEADSIEEDVARTDGEEHSGNVSSGEAGYESAVSGAPSASPGSATPQSFGKPFKITWVSTDKLPFYRTRGLRNPWNANREVKIARDGTEIEPSVGRRLVGLFGQPFQAPMPQQGAGRAMPPPPHMGPGMGGGFMGQAHGGIMPPGYGRGY</sequence>
<proteinExistence type="predicted"/>
<dbReference type="GO" id="GO:1990247">
    <property type="term" value="F:N6-methyladenosine-containing RNA reader activity"/>
    <property type="evidence" value="ECO:0007669"/>
    <property type="project" value="TreeGrafter"/>
</dbReference>
<dbReference type="InterPro" id="IPR007275">
    <property type="entry name" value="YTH_domain"/>
</dbReference>
<dbReference type="SUPFAM" id="SSF54928">
    <property type="entry name" value="RNA-binding domain, RBD"/>
    <property type="match status" value="1"/>
</dbReference>
<dbReference type="GO" id="GO:0000381">
    <property type="term" value="P:regulation of alternative mRNA splicing, via spliceosome"/>
    <property type="evidence" value="ECO:0007669"/>
    <property type="project" value="TreeGrafter"/>
</dbReference>
<keyword evidence="6" id="KW-1185">Reference proteome</keyword>
<dbReference type="eggNOG" id="KOG1902">
    <property type="taxonomic scope" value="Eukaryota"/>
</dbReference>
<feature type="region of interest" description="Disordered" evidence="2">
    <location>
        <begin position="297"/>
        <end position="341"/>
    </location>
</feature>
<dbReference type="Gene3D" id="3.10.590.10">
    <property type="entry name" value="ph1033 like domains"/>
    <property type="match status" value="2"/>
</dbReference>
<dbReference type="InterPro" id="IPR000504">
    <property type="entry name" value="RRM_dom"/>
</dbReference>
<dbReference type="InterPro" id="IPR012677">
    <property type="entry name" value="Nucleotide-bd_a/b_plait_sf"/>
</dbReference>
<organism evidence="5 6">
    <name type="scientific">Cyphellophora europaea (strain CBS 101466)</name>
    <name type="common">Phialophora europaea</name>
    <dbReference type="NCBI Taxonomy" id="1220924"/>
    <lineage>
        <taxon>Eukaryota</taxon>
        <taxon>Fungi</taxon>
        <taxon>Dikarya</taxon>
        <taxon>Ascomycota</taxon>
        <taxon>Pezizomycotina</taxon>
        <taxon>Eurotiomycetes</taxon>
        <taxon>Chaetothyriomycetidae</taxon>
        <taxon>Chaetothyriales</taxon>
        <taxon>Cyphellophoraceae</taxon>
        <taxon>Cyphellophora</taxon>
    </lineage>
</organism>
<feature type="compositionally biased region" description="Low complexity" evidence="2">
    <location>
        <begin position="199"/>
        <end position="210"/>
    </location>
</feature>
<dbReference type="PROSITE" id="PS50882">
    <property type="entry name" value="YTH"/>
    <property type="match status" value="1"/>
</dbReference>
<protein>
    <recommendedName>
        <fullName evidence="7">YTH domain-containing protein</fullName>
    </recommendedName>
</protein>
<feature type="compositionally biased region" description="Basic and acidic residues" evidence="2">
    <location>
        <begin position="477"/>
        <end position="486"/>
    </location>
</feature>
<keyword evidence="1" id="KW-0694">RNA-binding</keyword>
<dbReference type="SMART" id="SM00360">
    <property type="entry name" value="RRM"/>
    <property type="match status" value="1"/>
</dbReference>
<dbReference type="InParanoid" id="W2RQP3"/>
<dbReference type="Pfam" id="PF25701">
    <property type="entry name" value="RRM_YTH1"/>
    <property type="match status" value="1"/>
</dbReference>
<dbReference type="VEuPathDB" id="FungiDB:HMPREF1541_06820"/>
<dbReference type="HOGENOM" id="CLU_011694_2_0_1"/>
<evidence type="ECO:0000313" key="6">
    <source>
        <dbReference type="Proteomes" id="UP000030752"/>
    </source>
</evidence>
<gene>
    <name evidence="5" type="ORF">HMPREF1541_06820</name>
</gene>
<dbReference type="EMBL" id="KB822722">
    <property type="protein sequence ID" value="ETN38782.1"/>
    <property type="molecule type" value="Genomic_DNA"/>
</dbReference>
<dbReference type="InterPro" id="IPR057720">
    <property type="entry name" value="RRM_YTH1"/>
</dbReference>
<evidence type="ECO:0000256" key="1">
    <source>
        <dbReference type="PROSITE-ProRule" id="PRU00176"/>
    </source>
</evidence>
<dbReference type="PROSITE" id="PS50102">
    <property type="entry name" value="RRM"/>
    <property type="match status" value="1"/>
</dbReference>
<evidence type="ECO:0000256" key="2">
    <source>
        <dbReference type="SAM" id="MobiDB-lite"/>
    </source>
</evidence>
<dbReference type="PANTHER" id="PTHR12357:SF3">
    <property type="entry name" value="YTH DOMAIN-CONTAINING PROTEIN 1"/>
    <property type="match status" value="1"/>
</dbReference>
<dbReference type="Proteomes" id="UP000030752">
    <property type="component" value="Unassembled WGS sequence"/>
</dbReference>
<feature type="compositionally biased region" description="Low complexity" evidence="2">
    <location>
        <begin position="299"/>
        <end position="334"/>
    </location>
</feature>
<evidence type="ECO:0000259" key="3">
    <source>
        <dbReference type="PROSITE" id="PS50102"/>
    </source>
</evidence>
<dbReference type="Gene3D" id="3.30.70.330">
    <property type="match status" value="1"/>
</dbReference>
<dbReference type="PANTHER" id="PTHR12357">
    <property type="entry name" value="YTH YT521-B HOMOLOGY DOMAIN-CONTAINING"/>
    <property type="match status" value="1"/>
</dbReference>
<dbReference type="InterPro" id="IPR035979">
    <property type="entry name" value="RBD_domain_sf"/>
</dbReference>
<name>W2RQP3_CYPE1</name>
<evidence type="ECO:0000313" key="5">
    <source>
        <dbReference type="EMBL" id="ETN38782.1"/>
    </source>
</evidence>
<dbReference type="Pfam" id="PF04146">
    <property type="entry name" value="YTH"/>
    <property type="match status" value="1"/>
</dbReference>
<accession>W2RQP3</accession>
<dbReference type="OrthoDB" id="306690at2759"/>
<feature type="compositionally biased region" description="Low complexity" evidence="2">
    <location>
        <begin position="498"/>
        <end position="511"/>
    </location>
</feature>
<feature type="region of interest" description="Disordered" evidence="2">
    <location>
        <begin position="197"/>
        <end position="224"/>
    </location>
</feature>
<dbReference type="GO" id="GO:0000398">
    <property type="term" value="P:mRNA splicing, via spliceosome"/>
    <property type="evidence" value="ECO:0007669"/>
    <property type="project" value="TreeGrafter"/>
</dbReference>
<evidence type="ECO:0000259" key="4">
    <source>
        <dbReference type="PROSITE" id="PS50882"/>
    </source>
</evidence>
<feature type="region of interest" description="Disordered" evidence="2">
    <location>
        <begin position="477"/>
        <end position="518"/>
    </location>
</feature>